<dbReference type="InterPro" id="IPR050766">
    <property type="entry name" value="Bact_Lucif_Oxidored"/>
</dbReference>
<dbReference type="EC" id="1.-.-.-" evidence="3"/>
<dbReference type="RefSeq" id="WP_380713524.1">
    <property type="nucleotide sequence ID" value="NZ_JBHUML010000003.1"/>
</dbReference>
<evidence type="ECO:0000313" key="4">
    <source>
        <dbReference type="Proteomes" id="UP001597520"/>
    </source>
</evidence>
<dbReference type="PANTHER" id="PTHR30137:SF20">
    <property type="entry name" value="N-ACETYL-S-ALKYLCYSTEINE MONOOXYGENASE"/>
    <property type="match status" value="1"/>
</dbReference>
<feature type="domain" description="Luciferase-like" evidence="2">
    <location>
        <begin position="1"/>
        <end position="291"/>
    </location>
</feature>
<organism evidence="3 4">
    <name type="scientific">Salibacterium lacus</name>
    <dbReference type="NCBI Taxonomy" id="1898109"/>
    <lineage>
        <taxon>Bacteria</taxon>
        <taxon>Bacillati</taxon>
        <taxon>Bacillota</taxon>
        <taxon>Bacilli</taxon>
        <taxon>Bacillales</taxon>
        <taxon>Bacillaceae</taxon>
    </lineage>
</organism>
<keyword evidence="3" id="KW-0560">Oxidoreductase</keyword>
<name>A0ABW5T5X8_9BACI</name>
<accession>A0ABW5T5X8</accession>
<comment type="caution">
    <text evidence="3">The sequence shown here is derived from an EMBL/GenBank/DDBJ whole genome shotgun (WGS) entry which is preliminary data.</text>
</comment>
<dbReference type="Proteomes" id="UP001597520">
    <property type="component" value="Unassembled WGS sequence"/>
</dbReference>
<dbReference type="NCBIfam" id="TIGR03558">
    <property type="entry name" value="oxido_grp_1"/>
    <property type="match status" value="1"/>
</dbReference>
<dbReference type="PANTHER" id="PTHR30137">
    <property type="entry name" value="LUCIFERASE-LIKE MONOOXYGENASE"/>
    <property type="match status" value="1"/>
</dbReference>
<dbReference type="SUPFAM" id="SSF51679">
    <property type="entry name" value="Bacterial luciferase-like"/>
    <property type="match status" value="1"/>
</dbReference>
<keyword evidence="4" id="KW-1185">Reference proteome</keyword>
<evidence type="ECO:0000313" key="3">
    <source>
        <dbReference type="EMBL" id="MFD2706220.1"/>
    </source>
</evidence>
<dbReference type="GO" id="GO:0016491">
    <property type="term" value="F:oxidoreductase activity"/>
    <property type="evidence" value="ECO:0007669"/>
    <property type="project" value="UniProtKB-KW"/>
</dbReference>
<protein>
    <submittedName>
        <fullName evidence="3">MsnO8 family LLM class oxidoreductase</fullName>
        <ecNumber evidence="3">1.-.-.-</ecNumber>
    </submittedName>
</protein>
<reference evidence="4" key="1">
    <citation type="journal article" date="2019" name="Int. J. Syst. Evol. Microbiol.">
        <title>The Global Catalogue of Microorganisms (GCM) 10K type strain sequencing project: providing services to taxonomists for standard genome sequencing and annotation.</title>
        <authorList>
            <consortium name="The Broad Institute Genomics Platform"/>
            <consortium name="The Broad Institute Genome Sequencing Center for Infectious Disease"/>
            <person name="Wu L."/>
            <person name="Ma J."/>
        </authorList>
    </citation>
    <scope>NUCLEOTIDE SEQUENCE [LARGE SCALE GENOMIC DNA]</scope>
    <source>
        <strain evidence="4">KCTC 33792</strain>
    </source>
</reference>
<dbReference type="CDD" id="cd00347">
    <property type="entry name" value="Flavin_utilizing_monoxygenases"/>
    <property type="match status" value="1"/>
</dbReference>
<gene>
    <name evidence="3" type="ORF">ACFSUB_12160</name>
</gene>
<evidence type="ECO:0000256" key="1">
    <source>
        <dbReference type="ARBA" id="ARBA00007789"/>
    </source>
</evidence>
<dbReference type="InterPro" id="IPR011251">
    <property type="entry name" value="Luciferase-like_dom"/>
</dbReference>
<sequence length="326" mass="35953">MQISILDQSPVPPGQTSKQALDDTIELARMADELGCTRFWITEHHDLDGIAGSVPEVLLPLIGSRTNTIRIGTGAVLLPHYKPFKAAEIHNMLATLFPERVDIGIGRAPGGSAEAANALSDNFLQNAGKMRELTRELLQFLEDNYPSPNPHAPLSASPVPDKAPVPWMLGTSAKSALLAAEQGTAYAFAAFMSDKKPAEIIQQYRDHFTSGKLVEKPNVITAVSVVCAPESKEAERIADKTCRWNVKKDSTAPLTKEEERQFEAMKAKMIIGSPREVKIQLEDCQQQFGADEIMLFSSIPSPEERKQSFRLIAEIMMEDKRKKGRT</sequence>
<proteinExistence type="predicted"/>
<evidence type="ECO:0000259" key="2">
    <source>
        <dbReference type="Pfam" id="PF00296"/>
    </source>
</evidence>
<dbReference type="InterPro" id="IPR036661">
    <property type="entry name" value="Luciferase-like_sf"/>
</dbReference>
<dbReference type="EMBL" id="JBHUML010000003">
    <property type="protein sequence ID" value="MFD2706220.1"/>
    <property type="molecule type" value="Genomic_DNA"/>
</dbReference>
<dbReference type="InterPro" id="IPR019949">
    <property type="entry name" value="CmoO-like"/>
</dbReference>
<dbReference type="Pfam" id="PF00296">
    <property type="entry name" value="Bac_luciferase"/>
    <property type="match status" value="1"/>
</dbReference>
<comment type="similarity">
    <text evidence="1">To bacterial alkanal monooxygenase alpha and beta chains.</text>
</comment>
<dbReference type="Gene3D" id="3.20.20.30">
    <property type="entry name" value="Luciferase-like domain"/>
    <property type="match status" value="1"/>
</dbReference>